<dbReference type="AlphaFoldDB" id="A0A9X3C660"/>
<evidence type="ECO:0000313" key="4">
    <source>
        <dbReference type="EMBL" id="MCV9931589.1"/>
    </source>
</evidence>
<reference evidence="4" key="1">
    <citation type="submission" date="2022-10" db="EMBL/GenBank/DDBJ databases">
        <title>Two novel species of Flavobacterium.</title>
        <authorList>
            <person name="Liu Q."/>
            <person name="Xin Y.-H."/>
        </authorList>
    </citation>
    <scope>NUCLEOTIDE SEQUENCE</scope>
    <source>
        <strain evidence="4">LS1R47</strain>
    </source>
</reference>
<dbReference type="Proteomes" id="UP001151133">
    <property type="component" value="Unassembled WGS sequence"/>
</dbReference>
<dbReference type="EMBL" id="JAOZEV010000003">
    <property type="protein sequence ID" value="MCV9931589.1"/>
    <property type="molecule type" value="Genomic_DNA"/>
</dbReference>
<dbReference type="PANTHER" id="PTHR11364">
    <property type="entry name" value="THIOSULFATE SULFERTANSFERASE"/>
    <property type="match status" value="1"/>
</dbReference>
<protein>
    <submittedName>
        <fullName evidence="4">Sulfurtransferase</fullName>
    </submittedName>
</protein>
<dbReference type="CDD" id="cd01449">
    <property type="entry name" value="TST_Repeat_2"/>
    <property type="match status" value="1"/>
</dbReference>
<dbReference type="Gene3D" id="3.40.250.10">
    <property type="entry name" value="Rhodanese-like domain"/>
    <property type="match status" value="2"/>
</dbReference>
<dbReference type="SUPFAM" id="SSF52821">
    <property type="entry name" value="Rhodanese/Cell cycle control phosphatase"/>
    <property type="match status" value="2"/>
</dbReference>
<keyword evidence="1" id="KW-0808">Transferase</keyword>
<evidence type="ECO:0000259" key="3">
    <source>
        <dbReference type="PROSITE" id="PS50206"/>
    </source>
</evidence>
<dbReference type="PROSITE" id="PS50206">
    <property type="entry name" value="RHODANESE_3"/>
    <property type="match status" value="2"/>
</dbReference>
<proteinExistence type="predicted"/>
<gene>
    <name evidence="4" type="ORF">OIU80_04790</name>
</gene>
<keyword evidence="2" id="KW-0677">Repeat</keyword>
<feature type="domain" description="Rhodanese" evidence="3">
    <location>
        <begin position="167"/>
        <end position="280"/>
    </location>
</feature>
<sequence>MSKRLSPIINPEELITLQRSEIVIIDARAGINAKENYITSHLQGARYVDLNHDLATISPDAAIGGRHPLPSFKKFSEVLSKLGITPSSHIIIYDDKNGSNAAARFWWMLRAIGHEKVQVVNGGLQTAIKAGFPINSGVETFTTTTLYPITKWELAQADITEIDIASNDSDTIIIDVRDKDRFDGLTEPIDLIAGHIPGATNVPFSSNLNEDGTYLSPEILKTKYQDAIRNTKPESVIVHCGSGVTACHTILAFDYAGLPIPKLYVGSWSEWSRNNRPMITAQTK</sequence>
<feature type="domain" description="Rhodanese" evidence="3">
    <location>
        <begin position="18"/>
        <end position="136"/>
    </location>
</feature>
<dbReference type="InterPro" id="IPR045078">
    <property type="entry name" value="TST/MPST-like"/>
</dbReference>
<dbReference type="InterPro" id="IPR036873">
    <property type="entry name" value="Rhodanese-like_dom_sf"/>
</dbReference>
<dbReference type="RefSeq" id="WP_264285917.1">
    <property type="nucleotide sequence ID" value="NZ_JAOZEV010000003.1"/>
</dbReference>
<dbReference type="Pfam" id="PF00581">
    <property type="entry name" value="Rhodanese"/>
    <property type="match status" value="2"/>
</dbReference>
<dbReference type="CDD" id="cd01448">
    <property type="entry name" value="TST_Repeat_1"/>
    <property type="match status" value="1"/>
</dbReference>
<dbReference type="InterPro" id="IPR001763">
    <property type="entry name" value="Rhodanese-like_dom"/>
</dbReference>
<keyword evidence="5" id="KW-1185">Reference proteome</keyword>
<evidence type="ECO:0000256" key="1">
    <source>
        <dbReference type="ARBA" id="ARBA00022679"/>
    </source>
</evidence>
<dbReference type="GO" id="GO:0004792">
    <property type="term" value="F:thiosulfate-cyanide sulfurtransferase activity"/>
    <property type="evidence" value="ECO:0007669"/>
    <property type="project" value="TreeGrafter"/>
</dbReference>
<dbReference type="SMART" id="SM00450">
    <property type="entry name" value="RHOD"/>
    <property type="match status" value="2"/>
</dbReference>
<evidence type="ECO:0000256" key="2">
    <source>
        <dbReference type="ARBA" id="ARBA00022737"/>
    </source>
</evidence>
<organism evidence="4 5">
    <name type="scientific">Flavobacterium frigoritolerans</name>
    <dbReference type="NCBI Taxonomy" id="2987686"/>
    <lineage>
        <taxon>Bacteria</taxon>
        <taxon>Pseudomonadati</taxon>
        <taxon>Bacteroidota</taxon>
        <taxon>Flavobacteriia</taxon>
        <taxon>Flavobacteriales</taxon>
        <taxon>Flavobacteriaceae</taxon>
        <taxon>Flavobacterium</taxon>
    </lineage>
</organism>
<dbReference type="PANTHER" id="PTHR11364:SF27">
    <property type="entry name" value="SULFURTRANSFERASE"/>
    <property type="match status" value="1"/>
</dbReference>
<comment type="caution">
    <text evidence="4">The sequence shown here is derived from an EMBL/GenBank/DDBJ whole genome shotgun (WGS) entry which is preliminary data.</text>
</comment>
<accession>A0A9X3C660</accession>
<evidence type="ECO:0000313" key="5">
    <source>
        <dbReference type="Proteomes" id="UP001151133"/>
    </source>
</evidence>
<name>A0A9X3C660_9FLAO</name>